<dbReference type="PANTHER" id="PTHR33048:SF96">
    <property type="entry name" value="INTEGRAL MEMBRANE PROTEIN"/>
    <property type="match status" value="1"/>
</dbReference>
<evidence type="ECO:0000313" key="10">
    <source>
        <dbReference type="Proteomes" id="UP000054516"/>
    </source>
</evidence>
<organism evidence="9">
    <name type="scientific">Rosellinia necatrix</name>
    <name type="common">White root-rot fungus</name>
    <dbReference type="NCBI Taxonomy" id="77044"/>
    <lineage>
        <taxon>Eukaryota</taxon>
        <taxon>Fungi</taxon>
        <taxon>Dikarya</taxon>
        <taxon>Ascomycota</taxon>
        <taxon>Pezizomycotina</taxon>
        <taxon>Sordariomycetes</taxon>
        <taxon>Xylariomycetidae</taxon>
        <taxon>Xylariales</taxon>
        <taxon>Xylariaceae</taxon>
        <taxon>Rosellinia</taxon>
    </lineage>
</organism>
<name>A0A1W2TH10_ROSNE</name>
<keyword evidence="4 7" id="KW-0472">Membrane</keyword>
<dbReference type="GO" id="GO:0016020">
    <property type="term" value="C:membrane"/>
    <property type="evidence" value="ECO:0007669"/>
    <property type="project" value="UniProtKB-SubCell"/>
</dbReference>
<comment type="similarity">
    <text evidence="5">Belongs to the SAT4 family.</text>
</comment>
<dbReference type="Pfam" id="PF20684">
    <property type="entry name" value="Fung_rhodopsin"/>
    <property type="match status" value="1"/>
</dbReference>
<keyword evidence="3 7" id="KW-1133">Transmembrane helix</keyword>
<keyword evidence="10" id="KW-1185">Reference proteome</keyword>
<dbReference type="PANTHER" id="PTHR33048">
    <property type="entry name" value="PTH11-LIKE INTEGRAL MEMBRANE PROTEIN (AFU_ORTHOLOGUE AFUA_5G11245)"/>
    <property type="match status" value="1"/>
</dbReference>
<dbReference type="STRING" id="77044.A0A1W2TH10"/>
<feature type="transmembrane region" description="Helical" evidence="7">
    <location>
        <begin position="6"/>
        <end position="25"/>
    </location>
</feature>
<protein>
    <submittedName>
        <fullName evidence="9">Putative integral membrane protein</fullName>
    </submittedName>
</protein>
<feature type="region of interest" description="Disordered" evidence="6">
    <location>
        <begin position="199"/>
        <end position="262"/>
    </location>
</feature>
<evidence type="ECO:0000256" key="7">
    <source>
        <dbReference type="SAM" id="Phobius"/>
    </source>
</evidence>
<comment type="subcellular location">
    <subcellularLocation>
        <location evidence="1">Membrane</location>
        <topology evidence="1">Multi-pass membrane protein</topology>
    </subcellularLocation>
</comment>
<dbReference type="OrthoDB" id="3936451at2759"/>
<feature type="transmembrane region" description="Helical" evidence="7">
    <location>
        <begin position="87"/>
        <end position="109"/>
    </location>
</feature>
<evidence type="ECO:0000313" key="9">
    <source>
        <dbReference type="EMBL" id="GAP87406.2"/>
    </source>
</evidence>
<evidence type="ECO:0000256" key="5">
    <source>
        <dbReference type="ARBA" id="ARBA00038359"/>
    </source>
</evidence>
<dbReference type="InterPro" id="IPR052337">
    <property type="entry name" value="SAT4-like"/>
</dbReference>
<feature type="transmembrane region" description="Helical" evidence="7">
    <location>
        <begin position="121"/>
        <end position="145"/>
    </location>
</feature>
<evidence type="ECO:0000256" key="3">
    <source>
        <dbReference type="ARBA" id="ARBA00022989"/>
    </source>
</evidence>
<evidence type="ECO:0000256" key="4">
    <source>
        <dbReference type="ARBA" id="ARBA00023136"/>
    </source>
</evidence>
<feature type="transmembrane region" description="Helical" evidence="7">
    <location>
        <begin position="37"/>
        <end position="57"/>
    </location>
</feature>
<evidence type="ECO:0000256" key="2">
    <source>
        <dbReference type="ARBA" id="ARBA00022692"/>
    </source>
</evidence>
<reference evidence="9" key="1">
    <citation type="submission" date="2016-03" db="EMBL/GenBank/DDBJ databases">
        <title>Draft genome sequence of Rosellinia necatrix.</title>
        <authorList>
            <person name="Kanematsu S."/>
        </authorList>
    </citation>
    <scope>NUCLEOTIDE SEQUENCE [LARGE SCALE GENOMIC DNA]</scope>
    <source>
        <strain evidence="9">W97</strain>
    </source>
</reference>
<evidence type="ECO:0000256" key="1">
    <source>
        <dbReference type="ARBA" id="ARBA00004141"/>
    </source>
</evidence>
<dbReference type="Proteomes" id="UP000054516">
    <property type="component" value="Unassembled WGS sequence"/>
</dbReference>
<dbReference type="InterPro" id="IPR049326">
    <property type="entry name" value="Rhodopsin_dom_fungi"/>
</dbReference>
<evidence type="ECO:0000259" key="8">
    <source>
        <dbReference type="Pfam" id="PF20684"/>
    </source>
</evidence>
<feature type="compositionally biased region" description="Polar residues" evidence="6">
    <location>
        <begin position="246"/>
        <end position="262"/>
    </location>
</feature>
<dbReference type="EMBL" id="DF977471">
    <property type="protein sequence ID" value="GAP87406.2"/>
    <property type="molecule type" value="Genomic_DNA"/>
</dbReference>
<keyword evidence="2 7" id="KW-0812">Transmembrane</keyword>
<dbReference type="AlphaFoldDB" id="A0A1W2TH10"/>
<accession>A0A1W2TH10</accession>
<proteinExistence type="inferred from homology"/>
<feature type="domain" description="Rhodopsin" evidence="8">
    <location>
        <begin position="3"/>
        <end position="185"/>
    </location>
</feature>
<sequence>MRWAGEITYVATGISLKLTVGIFLLRICSRKWHKITIYTVLVVCVGFNTFYIFMAAFQCRPVEYFWERYTNNAMAGSCFPGRLVTGLTYAACSINAVGDWILGLLPIVLVRDLNLVKRQKISVAVILALGAVASTATIVRLFYVWQLAHDDDTLYKFTDLAIWSTVENGLGLTASSIATLRPLFKSFLGVARSHRLSTNRNVLRKRSRNTNSYGPGPSPGADSQFYGLEARPPNRTASAEFGQCSDDGSNDGTPTNPSKYSWQSYDSYEMNKDVLTRHYYPIHPREARTRWHSDGSRHYRTGGHAHESQRGYSMHTRQLSA</sequence>
<gene>
    <name evidence="9" type="ORF">SAMD00023353_2601580</name>
</gene>
<dbReference type="OMA" id="WAGEITY"/>
<evidence type="ECO:0000256" key="6">
    <source>
        <dbReference type="SAM" id="MobiDB-lite"/>
    </source>
</evidence>
<feature type="region of interest" description="Disordered" evidence="6">
    <location>
        <begin position="290"/>
        <end position="321"/>
    </location>
</feature>
<feature type="compositionally biased region" description="Basic residues" evidence="6">
    <location>
        <begin position="199"/>
        <end position="208"/>
    </location>
</feature>